<dbReference type="EMBL" id="LAZR01026950">
    <property type="protein sequence ID" value="KKL67196.1"/>
    <property type="molecule type" value="Genomic_DNA"/>
</dbReference>
<gene>
    <name evidence="1" type="ORF">LCGC14_2137420</name>
</gene>
<accession>A0A0F9ELP8</accession>
<dbReference type="AlphaFoldDB" id="A0A0F9ELP8"/>
<proteinExistence type="predicted"/>
<organism evidence="1">
    <name type="scientific">marine sediment metagenome</name>
    <dbReference type="NCBI Taxonomy" id="412755"/>
    <lineage>
        <taxon>unclassified sequences</taxon>
        <taxon>metagenomes</taxon>
        <taxon>ecological metagenomes</taxon>
    </lineage>
</organism>
<sequence length="139" mass="15402">MPVFSTNVRISLKIGDSFSSCLISNFPDLLSEIFLAKKFNGVNGVAFFPKTTSGFNSTTSCNPKGNSLFPLPSNKNLSILSNLDKSLFGVCKILCSLSLDLSRIPFSLILTLERNFCPLSFNFSKEDFAILYHFLLEKV</sequence>
<protein>
    <submittedName>
        <fullName evidence="1">Uncharacterized protein</fullName>
    </submittedName>
</protein>
<name>A0A0F9ELP8_9ZZZZ</name>
<comment type="caution">
    <text evidence="1">The sequence shown here is derived from an EMBL/GenBank/DDBJ whole genome shotgun (WGS) entry which is preliminary data.</text>
</comment>
<evidence type="ECO:0000313" key="1">
    <source>
        <dbReference type="EMBL" id="KKL67196.1"/>
    </source>
</evidence>
<reference evidence="1" key="1">
    <citation type="journal article" date="2015" name="Nature">
        <title>Complex archaea that bridge the gap between prokaryotes and eukaryotes.</title>
        <authorList>
            <person name="Spang A."/>
            <person name="Saw J.H."/>
            <person name="Jorgensen S.L."/>
            <person name="Zaremba-Niedzwiedzka K."/>
            <person name="Martijn J."/>
            <person name="Lind A.E."/>
            <person name="van Eijk R."/>
            <person name="Schleper C."/>
            <person name="Guy L."/>
            <person name="Ettema T.J."/>
        </authorList>
    </citation>
    <scope>NUCLEOTIDE SEQUENCE</scope>
</reference>